<dbReference type="GO" id="GO:0016491">
    <property type="term" value="F:oxidoreductase activity"/>
    <property type="evidence" value="ECO:0007669"/>
    <property type="project" value="UniProtKB-KW"/>
</dbReference>
<evidence type="ECO:0000259" key="8">
    <source>
        <dbReference type="PROSITE" id="PS51379"/>
    </source>
</evidence>
<evidence type="ECO:0000313" key="10">
    <source>
        <dbReference type="Proteomes" id="UP000033101"/>
    </source>
</evidence>
<dbReference type="InterPro" id="IPR045854">
    <property type="entry name" value="NO2/SO3_Rdtase_4Fe4S_sf"/>
</dbReference>
<evidence type="ECO:0000256" key="7">
    <source>
        <dbReference type="ARBA" id="ARBA00023014"/>
    </source>
</evidence>
<dbReference type="Gene3D" id="3.30.70.3340">
    <property type="match status" value="1"/>
</dbReference>
<gene>
    <name evidence="9" type="ORF">MSHOH_2028</name>
</gene>
<dbReference type="Gene3D" id="3.30.413.10">
    <property type="entry name" value="Sulfite Reductase Hemoprotein, domain 1"/>
    <property type="match status" value="1"/>
</dbReference>
<feature type="domain" description="4Fe-4S ferredoxin-type" evidence="8">
    <location>
        <begin position="159"/>
        <end position="187"/>
    </location>
</feature>
<dbReference type="AlphaFoldDB" id="A0A0E3SCD1"/>
<evidence type="ECO:0000256" key="6">
    <source>
        <dbReference type="ARBA" id="ARBA00023004"/>
    </source>
</evidence>
<dbReference type="SUPFAM" id="SSF56014">
    <property type="entry name" value="Nitrite and sulphite reductase 4Fe-4S domain-like"/>
    <property type="match status" value="1"/>
</dbReference>
<dbReference type="SUPFAM" id="SSF54862">
    <property type="entry name" value="4Fe-4S ferredoxins"/>
    <property type="match status" value="1"/>
</dbReference>
<dbReference type="RefSeq" id="WP_048139554.1">
    <property type="nucleotide sequence ID" value="NZ_CP009516.1"/>
</dbReference>
<accession>A0A0E3SCD1</accession>
<keyword evidence="6" id="KW-0408">Iron</keyword>
<reference evidence="9 10" key="1">
    <citation type="submission" date="2014-07" db="EMBL/GenBank/DDBJ databases">
        <title>Methanogenic archaea and the global carbon cycle.</title>
        <authorList>
            <person name="Henriksen J.R."/>
            <person name="Luke J."/>
            <person name="Reinhart S."/>
            <person name="Benedict M.N."/>
            <person name="Youngblut N.D."/>
            <person name="Metcalf M.E."/>
            <person name="Whitaker R.J."/>
            <person name="Metcalf W.W."/>
        </authorList>
    </citation>
    <scope>NUCLEOTIDE SEQUENCE [LARGE SCALE GENOMIC DNA]</scope>
    <source>
        <strain evidence="9 10">HB-1</strain>
    </source>
</reference>
<evidence type="ECO:0000256" key="2">
    <source>
        <dbReference type="ARBA" id="ARBA00022485"/>
    </source>
</evidence>
<dbReference type="GO" id="GO:0051539">
    <property type="term" value="F:4 iron, 4 sulfur cluster binding"/>
    <property type="evidence" value="ECO:0007669"/>
    <property type="project" value="UniProtKB-KW"/>
</dbReference>
<dbReference type="Proteomes" id="UP000033101">
    <property type="component" value="Chromosome"/>
</dbReference>
<dbReference type="InterPro" id="IPR005117">
    <property type="entry name" value="NiRdtase/SiRdtase_haem-b_fer"/>
</dbReference>
<dbReference type="GO" id="GO:0046872">
    <property type="term" value="F:metal ion binding"/>
    <property type="evidence" value="ECO:0007669"/>
    <property type="project" value="UniProtKB-KW"/>
</dbReference>
<dbReference type="PANTHER" id="PTHR11493:SF54">
    <property type="entry name" value="ANAEROBIC SULFITE REDUCTASE SUBUNIT C"/>
    <property type="match status" value="1"/>
</dbReference>
<organism evidence="9 10">
    <name type="scientific">Methanosarcina horonobensis HB-1 = JCM 15518</name>
    <dbReference type="NCBI Taxonomy" id="1434110"/>
    <lineage>
        <taxon>Archaea</taxon>
        <taxon>Methanobacteriati</taxon>
        <taxon>Methanobacteriota</taxon>
        <taxon>Stenosarchaea group</taxon>
        <taxon>Methanomicrobia</taxon>
        <taxon>Methanosarcinales</taxon>
        <taxon>Methanosarcinaceae</taxon>
        <taxon>Methanosarcina</taxon>
    </lineage>
</organism>
<dbReference type="Pfam" id="PF03460">
    <property type="entry name" value="NIR_SIR_ferr"/>
    <property type="match status" value="1"/>
</dbReference>
<dbReference type="PRINTS" id="PR00397">
    <property type="entry name" value="SIROHAEM"/>
</dbReference>
<dbReference type="OrthoDB" id="15347at2157"/>
<comment type="similarity">
    <text evidence="1">Belongs to the nitrite and sulfite reductase 4Fe-4S domain family.</text>
</comment>
<dbReference type="GeneID" id="24831261"/>
<dbReference type="InterPro" id="IPR036136">
    <property type="entry name" value="Nit/Sulf_reduc_fer-like_dom_sf"/>
</dbReference>
<keyword evidence="5" id="KW-0560">Oxidoreductase</keyword>
<proteinExistence type="inferred from homology"/>
<dbReference type="InterPro" id="IPR006067">
    <property type="entry name" value="NO2/SO3_Rdtase_4Fe4S_dom"/>
</dbReference>
<dbReference type="InterPro" id="IPR017896">
    <property type="entry name" value="4Fe4S_Fe-S-bd"/>
</dbReference>
<feature type="domain" description="4Fe-4S ferredoxin-type" evidence="8">
    <location>
        <begin position="188"/>
        <end position="217"/>
    </location>
</feature>
<dbReference type="PROSITE" id="PS51379">
    <property type="entry name" value="4FE4S_FER_2"/>
    <property type="match status" value="2"/>
</dbReference>
<dbReference type="Pfam" id="PF01077">
    <property type="entry name" value="NIR_SIR"/>
    <property type="match status" value="1"/>
</dbReference>
<dbReference type="KEGG" id="mhor:MSHOH_2028"/>
<dbReference type="EMBL" id="CP009516">
    <property type="protein sequence ID" value="AKB78511.1"/>
    <property type="molecule type" value="Genomic_DNA"/>
</dbReference>
<protein>
    <submittedName>
        <fullName evidence="9">Sulfite reductase-related protein</fullName>
    </submittedName>
</protein>
<dbReference type="PANTHER" id="PTHR11493">
    <property type="entry name" value="SULFITE REDUCTASE [NADPH] SUBUNIT BETA-RELATED"/>
    <property type="match status" value="1"/>
</dbReference>
<evidence type="ECO:0000256" key="1">
    <source>
        <dbReference type="ARBA" id="ARBA00010429"/>
    </source>
</evidence>
<dbReference type="InterPro" id="IPR045169">
    <property type="entry name" value="NO2/SO3_Rdtase_4Fe4S_prot"/>
</dbReference>
<evidence type="ECO:0000313" key="9">
    <source>
        <dbReference type="EMBL" id="AKB78511.1"/>
    </source>
</evidence>
<keyword evidence="7" id="KW-0411">Iron-sulfur</keyword>
<keyword evidence="2" id="KW-0004">4Fe-4S</keyword>
<evidence type="ECO:0000256" key="4">
    <source>
        <dbReference type="ARBA" id="ARBA00022723"/>
    </source>
</evidence>
<dbReference type="Pfam" id="PF00037">
    <property type="entry name" value="Fer4"/>
    <property type="match status" value="2"/>
</dbReference>
<dbReference type="SUPFAM" id="SSF55124">
    <property type="entry name" value="Nitrite/Sulfite reductase N-terminal domain-like"/>
    <property type="match status" value="1"/>
</dbReference>
<dbReference type="GO" id="GO:0020037">
    <property type="term" value="F:heme binding"/>
    <property type="evidence" value="ECO:0007669"/>
    <property type="project" value="InterPro"/>
</dbReference>
<evidence type="ECO:0000256" key="3">
    <source>
        <dbReference type="ARBA" id="ARBA00022617"/>
    </source>
</evidence>
<dbReference type="HOGENOM" id="CLU_072599_0_1_2"/>
<evidence type="ECO:0000256" key="5">
    <source>
        <dbReference type="ARBA" id="ARBA00023002"/>
    </source>
</evidence>
<dbReference type="STRING" id="1434110.MSHOH_2028"/>
<dbReference type="PATRIC" id="fig|1434110.4.peg.2577"/>
<keyword evidence="4" id="KW-0479">Metal-binding</keyword>
<dbReference type="InterPro" id="IPR006066">
    <property type="entry name" value="NO2/SO3_Rdtase_FeS/sirohaem_BS"/>
</dbReference>
<keyword evidence="3" id="KW-0349">Heme</keyword>
<dbReference type="PROSITE" id="PS00365">
    <property type="entry name" value="NIR_SIR"/>
    <property type="match status" value="1"/>
</dbReference>
<dbReference type="Gene3D" id="3.30.70.20">
    <property type="match status" value="1"/>
</dbReference>
<sequence length="291" mass="31937">MADKKIDFSSLKSKGFLPQRQENMFSMRLKVVSGNLDAEKLRAIADAAEKYGSGYVHITSRQQIEVPFVKLEDAEAAISELEKLGISGGAAGKRVRAVVACQGDRVCRHGLVDCQELARIIDEKYFGEAVPKKLKIAVTGCPSACVRPQDNDFGIMGTVRPQILEENCVGCKLCEKACKMGAIKVLENKAWIDTEKCILCGACIAACRKDALRAEKTGCTIFVGGRAGRQPRQGIKLLGLADKEQLFSILEKTFEYYRRESLDGERLGDLIDRLGIEKYLDTVGCVPHTGD</sequence>
<name>A0A0E3SCD1_9EURY</name>
<keyword evidence="10" id="KW-1185">Reference proteome</keyword>